<dbReference type="GO" id="GO:0003677">
    <property type="term" value="F:DNA binding"/>
    <property type="evidence" value="ECO:0007669"/>
    <property type="project" value="InterPro"/>
</dbReference>
<dbReference type="Pfam" id="PF13408">
    <property type="entry name" value="Zn_ribbon_recom"/>
    <property type="match status" value="1"/>
</dbReference>
<dbReference type="InterPro" id="IPR036162">
    <property type="entry name" value="Resolvase-like_N_sf"/>
</dbReference>
<dbReference type="GO" id="GO:0000150">
    <property type="term" value="F:DNA strand exchange activity"/>
    <property type="evidence" value="ECO:0007669"/>
    <property type="project" value="InterPro"/>
</dbReference>
<comment type="caution">
    <text evidence="4">The sequence shown here is derived from an EMBL/GenBank/DDBJ whole genome shotgun (WGS) entry which is preliminary data.</text>
</comment>
<feature type="coiled-coil region" evidence="1">
    <location>
        <begin position="371"/>
        <end position="432"/>
    </location>
</feature>
<evidence type="ECO:0000313" key="4">
    <source>
        <dbReference type="EMBL" id="RNA70531.1"/>
    </source>
</evidence>
<accession>A0A3M7TZ19</accession>
<dbReference type="SUPFAM" id="SSF53041">
    <property type="entry name" value="Resolvase-like"/>
    <property type="match status" value="1"/>
</dbReference>
<dbReference type="EMBL" id="RHIB01000001">
    <property type="protein sequence ID" value="RNA70531.1"/>
    <property type="molecule type" value="Genomic_DNA"/>
</dbReference>
<dbReference type="InterPro" id="IPR006119">
    <property type="entry name" value="Resolv_N"/>
</dbReference>
<dbReference type="Proteomes" id="UP000278746">
    <property type="component" value="Unassembled WGS sequence"/>
</dbReference>
<dbReference type="OrthoDB" id="9811097at2"/>
<dbReference type="AlphaFoldDB" id="A0A3M7TZ19"/>
<dbReference type="PROSITE" id="PS51737">
    <property type="entry name" value="RECOMBINASE_DNA_BIND"/>
    <property type="match status" value="1"/>
</dbReference>
<dbReference type="CDD" id="cd03768">
    <property type="entry name" value="SR_ResInv"/>
    <property type="match status" value="1"/>
</dbReference>
<evidence type="ECO:0000256" key="1">
    <source>
        <dbReference type="SAM" id="Coils"/>
    </source>
</evidence>
<dbReference type="Gene3D" id="3.90.1750.20">
    <property type="entry name" value="Putative Large Serine Recombinase, Chain B, Domain 2"/>
    <property type="match status" value="1"/>
</dbReference>
<sequence length="477" mass="55650">MIMRGVAIYTRVSTEEQAREGVSLEEQKERLLMYCKALKIEDPMYLFVDEGYSAKSMDRPQLQSLISKVAKNEIKCLLITKLDRLSRNLLDLLTLLKIFREHEVSFISISENFDTSTPSGRLTLQVLGAMAEFERERIRERVIENMEHAARKGKWLTQHPYGYRLKDGTLFIHEEEAEIVREIFDVFVNKGRGYYFIAKELNKRSIPSRYKKQWSNRGVKLVLSNPVYKGTLAWNRTDSSYSTRKLKDEKEWIMLDNELPAIIDKETWNKAQKRINEKPIHSRSQTRPHLLGGLLKCGQCGGGMSISWSGSKNKRYRVYRCSRNKNNGTCTSKGYRADDVEKWFLEGLENLANQLDSEVVVQLSMLERESQKDSEEEVKRLERRYKRKAEAYAEGLIELDDLRKEKRKLNDVKELNTKNKSTKVDLKKYRKEINKAFCKLKYSLESLPVLEAKDLIKLVIEKVIISGEKDIIIQIKV</sequence>
<name>A0A3M7TZ19_9BACI</name>
<dbReference type="SMART" id="SM00857">
    <property type="entry name" value="Resolvase"/>
    <property type="match status" value="1"/>
</dbReference>
<dbReference type="InterPro" id="IPR038109">
    <property type="entry name" value="DNA_bind_recomb_sf"/>
</dbReference>
<gene>
    <name evidence="4" type="ORF">EBO34_00800</name>
</gene>
<dbReference type="Pfam" id="PF07508">
    <property type="entry name" value="Recombinase"/>
    <property type="match status" value="1"/>
</dbReference>
<dbReference type="InterPro" id="IPR025827">
    <property type="entry name" value="Zn_ribbon_recom_dom"/>
</dbReference>
<protein>
    <submittedName>
        <fullName evidence="4">Recombinase family protein</fullName>
    </submittedName>
</protein>
<reference evidence="4 5" key="1">
    <citation type="submission" date="2018-10" db="EMBL/GenBank/DDBJ databases">
        <title>Bacillus Keqinensis sp. nov., a moderately halophilic bacterium isolated from a saline-alkaline lake.</title>
        <authorList>
            <person name="Wang H."/>
        </authorList>
    </citation>
    <scope>NUCLEOTIDE SEQUENCE [LARGE SCALE GENOMIC DNA]</scope>
    <source>
        <strain evidence="4 5">KQ-3</strain>
    </source>
</reference>
<organism evidence="4 5">
    <name type="scientific">Alteribacter keqinensis</name>
    <dbReference type="NCBI Taxonomy" id="2483800"/>
    <lineage>
        <taxon>Bacteria</taxon>
        <taxon>Bacillati</taxon>
        <taxon>Bacillota</taxon>
        <taxon>Bacilli</taxon>
        <taxon>Bacillales</taxon>
        <taxon>Bacillaceae</taxon>
        <taxon>Alteribacter</taxon>
    </lineage>
</organism>
<evidence type="ECO:0000259" key="2">
    <source>
        <dbReference type="PROSITE" id="PS51736"/>
    </source>
</evidence>
<evidence type="ECO:0000313" key="5">
    <source>
        <dbReference type="Proteomes" id="UP000278746"/>
    </source>
</evidence>
<dbReference type="PANTHER" id="PTHR30461">
    <property type="entry name" value="DNA-INVERTASE FROM LAMBDOID PROPHAGE"/>
    <property type="match status" value="1"/>
</dbReference>
<dbReference type="PROSITE" id="PS51736">
    <property type="entry name" value="RECOMBINASES_3"/>
    <property type="match status" value="1"/>
</dbReference>
<keyword evidence="1" id="KW-0175">Coiled coil</keyword>
<dbReference type="Pfam" id="PF00239">
    <property type="entry name" value="Resolvase"/>
    <property type="match status" value="1"/>
</dbReference>
<evidence type="ECO:0000259" key="3">
    <source>
        <dbReference type="PROSITE" id="PS51737"/>
    </source>
</evidence>
<proteinExistence type="predicted"/>
<keyword evidence="5" id="KW-1185">Reference proteome</keyword>
<dbReference type="PANTHER" id="PTHR30461:SF23">
    <property type="entry name" value="DNA RECOMBINASE-RELATED"/>
    <property type="match status" value="1"/>
</dbReference>
<dbReference type="Gene3D" id="3.40.50.1390">
    <property type="entry name" value="Resolvase, N-terminal catalytic domain"/>
    <property type="match status" value="1"/>
</dbReference>
<feature type="domain" description="Resolvase/invertase-type recombinase catalytic" evidence="2">
    <location>
        <begin position="5"/>
        <end position="153"/>
    </location>
</feature>
<dbReference type="InterPro" id="IPR050639">
    <property type="entry name" value="SSR_resolvase"/>
</dbReference>
<dbReference type="InterPro" id="IPR011109">
    <property type="entry name" value="DNA_bind_recombinase_dom"/>
</dbReference>
<feature type="domain" description="Recombinase" evidence="3">
    <location>
        <begin position="160"/>
        <end position="281"/>
    </location>
</feature>